<protein>
    <recommendedName>
        <fullName evidence="4">Peptide methionine sulfoxide reductase MsrA</fullName>
        <shortName evidence="4">Protein-methionine-S-oxide reductase</shortName>
        <ecNumber evidence="4">1.8.4.11</ecNumber>
    </recommendedName>
    <alternativeName>
        <fullName evidence="4">Peptide-methionine (S)-S-oxide reductase</fullName>
        <shortName evidence="4">Peptide Met(O) reductase</shortName>
    </alternativeName>
</protein>
<proteinExistence type="inferred from homology"/>
<dbReference type="Gene3D" id="3.30.1060.10">
    <property type="entry name" value="Peptide methionine sulphoxide reductase MsrA"/>
    <property type="match status" value="1"/>
</dbReference>
<reference evidence="6 7" key="1">
    <citation type="submission" date="2020-07" db="EMBL/GenBank/DDBJ databases">
        <title>Taxonomic revisions and descriptions of new bacterial species based on genomic comparisons in the high-G+C-content subgroup of the family Alcaligenaceae.</title>
        <authorList>
            <person name="Szabo A."/>
            <person name="Felfoldi T."/>
        </authorList>
    </citation>
    <scope>NUCLEOTIDE SEQUENCE [LARGE SCALE GENOMIC DNA]</scope>
    <source>
        <strain evidence="6 7">DSM 25667</strain>
    </source>
</reference>
<dbReference type="Pfam" id="PF01625">
    <property type="entry name" value="PMSR"/>
    <property type="match status" value="1"/>
</dbReference>
<dbReference type="NCBIfam" id="TIGR00401">
    <property type="entry name" value="msrA"/>
    <property type="match status" value="1"/>
</dbReference>
<comment type="catalytic activity">
    <reaction evidence="2 4">
        <text>L-methionyl-[protein] + [thioredoxin]-disulfide + H2O = L-methionyl-(S)-S-oxide-[protein] + [thioredoxin]-dithiol</text>
        <dbReference type="Rhea" id="RHEA:14217"/>
        <dbReference type="Rhea" id="RHEA-COMP:10698"/>
        <dbReference type="Rhea" id="RHEA-COMP:10700"/>
        <dbReference type="Rhea" id="RHEA-COMP:12313"/>
        <dbReference type="Rhea" id="RHEA-COMP:12315"/>
        <dbReference type="ChEBI" id="CHEBI:15377"/>
        <dbReference type="ChEBI" id="CHEBI:16044"/>
        <dbReference type="ChEBI" id="CHEBI:29950"/>
        <dbReference type="ChEBI" id="CHEBI:44120"/>
        <dbReference type="ChEBI" id="CHEBI:50058"/>
        <dbReference type="EC" id="1.8.4.11"/>
    </reaction>
</comment>
<comment type="similarity">
    <text evidence="4">Belongs to the MsrA Met sulfoxide reductase family.</text>
</comment>
<evidence type="ECO:0000313" key="7">
    <source>
        <dbReference type="Proteomes" id="UP000554144"/>
    </source>
</evidence>
<dbReference type="InterPro" id="IPR002569">
    <property type="entry name" value="Met_Sox_Rdtase_MsrA_dom"/>
</dbReference>
<evidence type="ECO:0000256" key="2">
    <source>
        <dbReference type="ARBA" id="ARBA00047806"/>
    </source>
</evidence>
<comment type="caution">
    <text evidence="6">The sequence shown here is derived from an EMBL/GenBank/DDBJ whole genome shotgun (WGS) entry which is preliminary data.</text>
</comment>
<dbReference type="PANTHER" id="PTHR43774">
    <property type="entry name" value="PEPTIDE METHIONINE SULFOXIDE REDUCTASE"/>
    <property type="match status" value="1"/>
</dbReference>
<accession>A0A853GY10</accession>
<dbReference type="InterPro" id="IPR036509">
    <property type="entry name" value="Met_Sox_Rdtase_MsrA_sf"/>
</dbReference>
<dbReference type="AlphaFoldDB" id="A0A853GY10"/>
<evidence type="ECO:0000256" key="4">
    <source>
        <dbReference type="HAMAP-Rule" id="MF_01401"/>
    </source>
</evidence>
<comment type="function">
    <text evidence="4">Has an important function as a repair enzyme for proteins that have been inactivated by oxidation. Catalyzes the reversible oxidation-reduction of methionine sulfoxide in proteins to methionine.</text>
</comment>
<dbReference type="GO" id="GO:0008113">
    <property type="term" value="F:peptide-methionine (S)-S-oxide reductase activity"/>
    <property type="evidence" value="ECO:0007669"/>
    <property type="project" value="UniProtKB-UniRule"/>
</dbReference>
<gene>
    <name evidence="4 6" type="primary">msrA</name>
    <name evidence="6" type="ORF">H0A62_15505</name>
</gene>
<evidence type="ECO:0000256" key="3">
    <source>
        <dbReference type="ARBA" id="ARBA00048782"/>
    </source>
</evidence>
<sequence length="175" mass="19475">MTETAILGGGCFWCTESVFLSLRGVISVTPGYSGGHIENPSYEQVCSKTTGHVEVVRLVFDPDVVDFETILQVFFATHDPTTLDRQGGDIGPQYASVIFYQSAQQHDTAQHLVAQIQQELGVSVVTHLLPAQKFWPAESYHHNYYALNPGQGYCQVVISPKLAKFRKRFAQLLIE</sequence>
<evidence type="ECO:0000259" key="5">
    <source>
        <dbReference type="Pfam" id="PF01625"/>
    </source>
</evidence>
<feature type="domain" description="Peptide methionine sulphoxide reductase MsrA" evidence="5">
    <location>
        <begin position="4"/>
        <end position="155"/>
    </location>
</feature>
<organism evidence="6 7">
    <name type="scientific">Pollutimonas harenae</name>
    <dbReference type="NCBI Taxonomy" id="657015"/>
    <lineage>
        <taxon>Bacteria</taxon>
        <taxon>Pseudomonadati</taxon>
        <taxon>Pseudomonadota</taxon>
        <taxon>Betaproteobacteria</taxon>
        <taxon>Burkholderiales</taxon>
        <taxon>Alcaligenaceae</taxon>
        <taxon>Pollutimonas</taxon>
    </lineage>
</organism>
<keyword evidence="7" id="KW-1185">Reference proteome</keyword>
<dbReference type="Proteomes" id="UP000554144">
    <property type="component" value="Unassembled WGS sequence"/>
</dbReference>
<dbReference type="HAMAP" id="MF_01401">
    <property type="entry name" value="MsrA"/>
    <property type="match status" value="1"/>
</dbReference>
<dbReference type="OrthoDB" id="4174719at2"/>
<dbReference type="PANTHER" id="PTHR43774:SF1">
    <property type="entry name" value="PEPTIDE METHIONINE SULFOXIDE REDUCTASE MSRA 2"/>
    <property type="match status" value="1"/>
</dbReference>
<comment type="catalytic activity">
    <reaction evidence="3 4">
        <text>[thioredoxin]-disulfide + L-methionine + H2O = L-methionine (S)-S-oxide + [thioredoxin]-dithiol</text>
        <dbReference type="Rhea" id="RHEA:19993"/>
        <dbReference type="Rhea" id="RHEA-COMP:10698"/>
        <dbReference type="Rhea" id="RHEA-COMP:10700"/>
        <dbReference type="ChEBI" id="CHEBI:15377"/>
        <dbReference type="ChEBI" id="CHEBI:29950"/>
        <dbReference type="ChEBI" id="CHEBI:50058"/>
        <dbReference type="ChEBI" id="CHEBI:57844"/>
        <dbReference type="ChEBI" id="CHEBI:58772"/>
        <dbReference type="EC" id="1.8.4.11"/>
    </reaction>
</comment>
<evidence type="ECO:0000256" key="1">
    <source>
        <dbReference type="ARBA" id="ARBA00023002"/>
    </source>
</evidence>
<evidence type="ECO:0000313" key="6">
    <source>
        <dbReference type="EMBL" id="NYT87007.1"/>
    </source>
</evidence>
<dbReference type="EC" id="1.8.4.11" evidence="4"/>
<dbReference type="EMBL" id="JACCEV010000006">
    <property type="protein sequence ID" value="NYT87007.1"/>
    <property type="molecule type" value="Genomic_DNA"/>
</dbReference>
<feature type="active site" evidence="4">
    <location>
        <position position="11"/>
    </location>
</feature>
<dbReference type="RefSeq" id="WP_130040615.1">
    <property type="nucleotide sequence ID" value="NZ_JACCEV010000006.1"/>
</dbReference>
<name>A0A853GY10_9BURK</name>
<keyword evidence="1 4" id="KW-0560">Oxidoreductase</keyword>
<dbReference type="SUPFAM" id="SSF55068">
    <property type="entry name" value="Peptide methionine sulfoxide reductase"/>
    <property type="match status" value="1"/>
</dbReference>